<evidence type="ECO:0000256" key="3">
    <source>
        <dbReference type="PROSITE-ProRule" id="PRU00497"/>
    </source>
</evidence>
<dbReference type="Pfam" id="PF00379">
    <property type="entry name" value="Chitin_bind_4"/>
    <property type="match status" value="1"/>
</dbReference>
<dbReference type="AlphaFoldDB" id="A0A8S0Z8V4"/>
<feature type="compositionally biased region" description="Polar residues" evidence="4">
    <location>
        <begin position="179"/>
        <end position="226"/>
    </location>
</feature>
<evidence type="ECO:0000256" key="1">
    <source>
        <dbReference type="ARBA" id="ARBA00022460"/>
    </source>
</evidence>
<proteinExistence type="predicted"/>
<dbReference type="PROSITE" id="PS51155">
    <property type="entry name" value="CHIT_BIND_RR_2"/>
    <property type="match status" value="1"/>
</dbReference>
<feature type="compositionally biased region" description="Polar residues" evidence="4">
    <location>
        <begin position="530"/>
        <end position="603"/>
    </location>
</feature>
<feature type="compositionally biased region" description="Low complexity" evidence="4">
    <location>
        <begin position="779"/>
        <end position="790"/>
    </location>
</feature>
<evidence type="ECO:0000256" key="4">
    <source>
        <dbReference type="SAM" id="MobiDB-lite"/>
    </source>
</evidence>
<feature type="compositionally biased region" description="Polar residues" evidence="4">
    <location>
        <begin position="379"/>
        <end position="389"/>
    </location>
</feature>
<evidence type="ECO:0000313" key="6">
    <source>
        <dbReference type="Proteomes" id="UP000494256"/>
    </source>
</evidence>
<dbReference type="Proteomes" id="UP000494256">
    <property type="component" value="Unassembled WGS sequence"/>
</dbReference>
<feature type="compositionally biased region" description="Basic and acidic residues" evidence="4">
    <location>
        <begin position="1139"/>
        <end position="1150"/>
    </location>
</feature>
<dbReference type="InterPro" id="IPR031311">
    <property type="entry name" value="CHIT_BIND_RR_consensus"/>
</dbReference>
<feature type="compositionally biased region" description="Polar residues" evidence="4">
    <location>
        <begin position="731"/>
        <end position="741"/>
    </location>
</feature>
<feature type="compositionally biased region" description="Low complexity" evidence="4">
    <location>
        <begin position="85"/>
        <end position="108"/>
    </location>
</feature>
<feature type="compositionally biased region" description="Polar residues" evidence="4">
    <location>
        <begin position="396"/>
        <end position="418"/>
    </location>
</feature>
<sequence length="1277" mass="131080">MAVFLAGHLLNAIHSWGTQLFSKGIKVKENYGKLIILSVIACSYGDKLDRTYLPPESAGTAGGSPGSIAAPGTETELGVPKGTIFGSSASQPSGPSSFGQPSGTSFGQPSGTSFGQPSSPLFGQPTGSAVGQPSSPSFGQPSGPSYGQTQSPSYGQPSGPSVGQPSGPLLGQPAGLTFGQASGPSISKFSESSFGQGQNQAGPQSGSTQPGQPGAVTTGSQYNQAGDSAGAGTPGFSQAGSELNSAPGFSGQSQIPTSYNGPSQPDRARASIDKNAEILHYENNIDGDTFAYSFETSNGIAADEAGVATNGVRAQGGFSYTGDDGQFYSVRYTADENGYVPQGDHLPTPHPIPEEILKSLEENARAAAAGTQEGAYNPNEDSNPDNSASYPGIGSNAYQPGQGSVSQYSGSDTSSVTGRPQDGQEFGSKYNTPAASLGPQGSLGTGAPQYNAPTSSLTNYARPGSSENQLSGSPYGTSGTSPTTSKPGSQDGNSPASQYTGSFGPGLSSQVVNGIPTGAINLGERGSTKPGAQSFSQDRQTRPTQYGTPISSSSPNFPAQGQSSLMNNVPSFDSSSGTQSGFPKQFNKSPISQTGALTGSSYGSKRPFESPDFPSQNGAQSPTSQSGAFPTFGSGSLGQSSGYQYSSPSAFSAGTRPGTQKNPSPVSASSAPQFGTSAGTPFGSNGQIKPQDVSSGTISGSESSRPYDSTATSQYNGPISSFLRPKPEVDTSPTTQYQTPAGSPFGATGLTGSQSPTSQYTTPGTSPLGFKKPGSQTVPSYASSSPASEYDTSAGSSVGLGASRPVSGQLSTSQYNAPSLSTFGSVNTNSQDFSNRQSGVSQRPQFNLSGSSGFFKPTISGAEGQISQKQDESGYKYSRPQTQFDQQRGKLSGSRFRPSDTVVSSKPVNKETVIGSGLPRDSYNPSGSTPKGTSNASGFPKFQASSSQDYPAGQSLTNSQDSPFSGTGQYSSTGLGSKPTGSTFPRRDNAVGNTPTYQSGQITTSKSPMLGSAPYQYNRPESQGPGQIGYKPTFESSGDKRPGQIGSQSTFGSLGQERPGQVAYQSNFGSSEQKIPGQVGSQPNFGSPSQERPGQAGYRPTFGSSGQEKPGQVGYQPTFGSSLQKLPGQLGSQLSNGPSKDERPGPRQEGSHSGYEYSKQNKPGQTGSQSSFSPSFQDVPNQTGTQPTFGFSGQDRPTQSTNQPSFGSTGQQQPDQKGFPSGSGTLGPKRPGQAGYQSPFTSSRQDRPGQFGKGMPTEDFNGPRQPPSFSPEEGYKY</sequence>
<feature type="compositionally biased region" description="Polar residues" evidence="4">
    <location>
        <begin position="451"/>
        <end position="470"/>
    </location>
</feature>
<name>A0A8S0Z8V4_ARCPL</name>
<feature type="compositionally biased region" description="Polar residues" evidence="4">
    <location>
        <begin position="613"/>
        <end position="628"/>
    </location>
</feature>
<protein>
    <submittedName>
        <fullName evidence="5">Uncharacterized protein</fullName>
    </submittedName>
</protein>
<feature type="compositionally biased region" description="Polar residues" evidence="4">
    <location>
        <begin position="1063"/>
        <end position="1092"/>
    </location>
</feature>
<feature type="region of interest" description="Disordered" evidence="4">
    <location>
        <begin position="55"/>
        <end position="274"/>
    </location>
</feature>
<feature type="compositionally biased region" description="Low complexity" evidence="4">
    <location>
        <begin position="633"/>
        <end position="649"/>
    </location>
</feature>
<keyword evidence="1 3" id="KW-0193">Cuticle</keyword>
<dbReference type="OrthoDB" id="550113at2759"/>
<feature type="compositionally biased region" description="Low complexity" evidence="4">
    <location>
        <begin position="694"/>
        <end position="704"/>
    </location>
</feature>
<feature type="compositionally biased region" description="Polar residues" evidence="4">
    <location>
        <begin position="1158"/>
        <end position="1215"/>
    </location>
</feature>
<dbReference type="InterPro" id="IPR000618">
    <property type="entry name" value="Insect_cuticle"/>
</dbReference>
<dbReference type="GO" id="GO:0042302">
    <property type="term" value="F:structural constituent of cuticle"/>
    <property type="evidence" value="ECO:0007669"/>
    <property type="project" value="UniProtKB-UniRule"/>
</dbReference>
<evidence type="ECO:0000313" key="5">
    <source>
        <dbReference type="EMBL" id="CAB3229150.1"/>
    </source>
</evidence>
<organism evidence="5 6">
    <name type="scientific">Arctia plantaginis</name>
    <name type="common">Wood tiger moth</name>
    <name type="synonym">Phalaena plantaginis</name>
    <dbReference type="NCBI Taxonomy" id="874455"/>
    <lineage>
        <taxon>Eukaryota</taxon>
        <taxon>Metazoa</taxon>
        <taxon>Ecdysozoa</taxon>
        <taxon>Arthropoda</taxon>
        <taxon>Hexapoda</taxon>
        <taxon>Insecta</taxon>
        <taxon>Pterygota</taxon>
        <taxon>Neoptera</taxon>
        <taxon>Endopterygota</taxon>
        <taxon>Lepidoptera</taxon>
        <taxon>Glossata</taxon>
        <taxon>Ditrysia</taxon>
        <taxon>Noctuoidea</taxon>
        <taxon>Erebidae</taxon>
        <taxon>Arctiinae</taxon>
        <taxon>Arctia</taxon>
    </lineage>
</organism>
<feature type="compositionally biased region" description="Polar residues" evidence="4">
    <location>
        <begin position="706"/>
        <end position="719"/>
    </location>
</feature>
<feature type="compositionally biased region" description="Polar residues" evidence="4">
    <location>
        <begin position="1118"/>
        <end position="1138"/>
    </location>
</feature>
<dbReference type="EMBL" id="CADEBD010000284">
    <property type="protein sequence ID" value="CAB3229150.1"/>
    <property type="molecule type" value="Genomic_DNA"/>
</dbReference>
<feature type="compositionally biased region" description="Polar residues" evidence="4">
    <location>
        <begin position="109"/>
        <end position="129"/>
    </location>
</feature>
<feature type="compositionally biased region" description="Polar residues" evidence="4">
    <location>
        <begin position="250"/>
        <end position="263"/>
    </location>
</feature>
<reference evidence="5 6" key="1">
    <citation type="submission" date="2020-04" db="EMBL/GenBank/DDBJ databases">
        <authorList>
            <person name="Wallbank WR R."/>
            <person name="Pardo Diaz C."/>
            <person name="Kozak K."/>
            <person name="Martin S."/>
            <person name="Jiggins C."/>
            <person name="Moest M."/>
            <person name="Warren A I."/>
            <person name="Byers J.R.P. K."/>
            <person name="Montejo-Kovacevich G."/>
            <person name="Yen C E."/>
        </authorList>
    </citation>
    <scope>NUCLEOTIDE SEQUENCE [LARGE SCALE GENOMIC DNA]</scope>
</reference>
<feature type="compositionally biased region" description="Polar residues" evidence="4">
    <location>
        <begin position="235"/>
        <end position="244"/>
    </location>
</feature>
<feature type="compositionally biased region" description="Polar residues" evidence="4">
    <location>
        <begin position="490"/>
        <end position="512"/>
    </location>
</feature>
<feature type="region of interest" description="Disordered" evidence="4">
    <location>
        <begin position="366"/>
        <end position="1277"/>
    </location>
</feature>
<evidence type="ECO:0000256" key="2">
    <source>
        <dbReference type="ARBA" id="ARBA00022729"/>
    </source>
</evidence>
<dbReference type="PROSITE" id="PS00233">
    <property type="entry name" value="CHIT_BIND_RR_1"/>
    <property type="match status" value="1"/>
</dbReference>
<comment type="caution">
    <text evidence="5">The sequence shown here is derived from an EMBL/GenBank/DDBJ whole genome shotgun (WGS) entry which is preliminary data.</text>
</comment>
<feature type="compositionally biased region" description="Polar residues" evidence="4">
    <location>
        <begin position="991"/>
        <end position="1007"/>
    </location>
</feature>
<feature type="compositionally biased region" description="Polar residues" evidence="4">
    <location>
        <begin position="657"/>
        <end position="688"/>
    </location>
</feature>
<accession>A0A8S0Z8V4</accession>
<feature type="compositionally biased region" description="Low complexity" evidence="4">
    <location>
        <begin position="471"/>
        <end position="489"/>
    </location>
</feature>
<gene>
    <name evidence="5" type="ORF">APLA_LOCUS3912</name>
</gene>
<feature type="compositionally biased region" description="Low complexity" evidence="4">
    <location>
        <begin position="131"/>
        <end position="168"/>
    </location>
</feature>
<feature type="compositionally biased region" description="Polar residues" evidence="4">
    <location>
        <begin position="923"/>
        <end position="983"/>
    </location>
</feature>
<feature type="compositionally biased region" description="Polar residues" evidence="4">
    <location>
        <begin position="806"/>
        <end position="852"/>
    </location>
</feature>
<keyword evidence="2" id="KW-0732">Signal</keyword>
<feature type="compositionally biased region" description="Polar residues" evidence="4">
    <location>
        <begin position="750"/>
        <end position="765"/>
    </location>
</feature>